<comment type="caution">
    <text evidence="2">The sequence shown here is derived from an EMBL/GenBank/DDBJ whole genome shotgun (WGS) entry which is preliminary data.</text>
</comment>
<dbReference type="EMBL" id="LMAZ01000007">
    <property type="protein sequence ID" value="RGP53223.1"/>
    <property type="molecule type" value="Genomic_DNA"/>
</dbReference>
<proteinExistence type="predicted"/>
<organism evidence="2 3">
    <name type="scientific">Pseudomonas abyssi</name>
    <dbReference type="NCBI Taxonomy" id="170540"/>
    <lineage>
        <taxon>Bacteria</taxon>
        <taxon>Pseudomonadati</taxon>
        <taxon>Pseudomonadota</taxon>
        <taxon>Gammaproteobacteria</taxon>
        <taxon>Pseudomonadales</taxon>
        <taxon>Pseudomonadaceae</taxon>
        <taxon>Pseudomonas</taxon>
    </lineage>
</organism>
<dbReference type="InterPro" id="IPR004843">
    <property type="entry name" value="Calcineurin-like_PHP"/>
</dbReference>
<evidence type="ECO:0000259" key="1">
    <source>
        <dbReference type="Pfam" id="PF00149"/>
    </source>
</evidence>
<accession>A0A395QZC7</accession>
<dbReference type="Gene3D" id="3.60.21.10">
    <property type="match status" value="1"/>
</dbReference>
<name>A0A395QZC7_9PSED</name>
<dbReference type="Pfam" id="PF00149">
    <property type="entry name" value="Metallophos"/>
    <property type="match status" value="1"/>
</dbReference>
<dbReference type="GO" id="GO:0016787">
    <property type="term" value="F:hydrolase activity"/>
    <property type="evidence" value="ECO:0007669"/>
    <property type="project" value="InterPro"/>
</dbReference>
<dbReference type="InterPro" id="IPR029052">
    <property type="entry name" value="Metallo-depent_PP-like"/>
</dbReference>
<dbReference type="Proteomes" id="UP000265411">
    <property type="component" value="Unassembled WGS sequence"/>
</dbReference>
<dbReference type="PANTHER" id="PTHR12905">
    <property type="entry name" value="METALLOPHOSPHOESTERASE"/>
    <property type="match status" value="1"/>
</dbReference>
<dbReference type="PANTHER" id="PTHR12905:SF0">
    <property type="entry name" value="CALCINEURIN-LIKE PHOSPHOESTERASE DOMAIN-CONTAINING PROTEIN"/>
    <property type="match status" value="1"/>
</dbReference>
<dbReference type="RefSeq" id="WP_118131720.1">
    <property type="nucleotide sequence ID" value="NZ_LMAZ01000007.1"/>
</dbReference>
<feature type="domain" description="Calcineurin-like phosphoesterase" evidence="1">
    <location>
        <begin position="14"/>
        <end position="87"/>
    </location>
</feature>
<dbReference type="AlphaFoldDB" id="A0A395QZC7"/>
<keyword evidence="3" id="KW-1185">Reference proteome</keyword>
<evidence type="ECO:0000313" key="3">
    <source>
        <dbReference type="Proteomes" id="UP000265411"/>
    </source>
</evidence>
<reference evidence="2 3" key="1">
    <citation type="journal article" date="2018" name="Syst. Appl. Microbiol.">
        <title>Pseudomonas gallaeciensis sp. nov., isolated from crude-oil-contaminated intertidal sand samples after the Prestige oil spill.</title>
        <authorList>
            <person name="Mulet M."/>
            <person name="Sanchez D."/>
            <person name="Rodriguez A.C."/>
            <person name="Nogales B."/>
            <person name="Bosch R."/>
            <person name="Busquets A."/>
            <person name="Gomila M."/>
            <person name="Lalucat J."/>
            <person name="Garcia-Valdes E."/>
        </authorList>
    </citation>
    <scope>NUCLEOTIDE SEQUENCE [LARGE SCALE GENOMIC DNA]</scope>
    <source>
        <strain evidence="2 3">V113</strain>
    </source>
</reference>
<sequence>MTSTSGQCALACVCISDTHGLHQSLPPLPDGDVLIHAGDCLGSGSVKSLEAFAEWFEAQPHRHKILVAGNHDDAIEKYPDLIPKLLPSTYYLQDRGIEIDGVKFWGSPWTPRFHGGAFMLDRGVIPPEIRFFTESRERQKQERRFEG</sequence>
<gene>
    <name evidence="2" type="ORF">ASB58_16730</name>
</gene>
<dbReference type="InterPro" id="IPR051693">
    <property type="entry name" value="UPF0046_metallophosphoest"/>
</dbReference>
<protein>
    <recommendedName>
        <fullName evidence="1">Calcineurin-like phosphoesterase domain-containing protein</fullName>
    </recommendedName>
</protein>
<evidence type="ECO:0000313" key="2">
    <source>
        <dbReference type="EMBL" id="RGP53223.1"/>
    </source>
</evidence>
<dbReference type="SUPFAM" id="SSF56300">
    <property type="entry name" value="Metallo-dependent phosphatases"/>
    <property type="match status" value="1"/>
</dbReference>
<dbReference type="OrthoDB" id="332939at2"/>